<dbReference type="PANTHER" id="PTHR10082:SF28">
    <property type="entry name" value="INTEGRIN BETA-1"/>
    <property type="match status" value="1"/>
</dbReference>
<dbReference type="SUPFAM" id="SSF57196">
    <property type="entry name" value="EGF/Laminin"/>
    <property type="match status" value="1"/>
</dbReference>
<keyword evidence="4 9" id="KW-0130">Cell adhesion</keyword>
<dbReference type="GO" id="GO:0001968">
    <property type="term" value="F:fibronectin binding"/>
    <property type="evidence" value="ECO:0007669"/>
    <property type="project" value="TreeGrafter"/>
</dbReference>
<comment type="similarity">
    <text evidence="2 9">Belongs to the integrin beta chain family.</text>
</comment>
<dbReference type="InterPro" id="IPR002369">
    <property type="entry name" value="Integrin_bsu_VWA"/>
</dbReference>
<proteinExistence type="inferred from homology"/>
<dbReference type="FunFam" id="2.10.25.10:FF:000043">
    <property type="entry name" value="Integrin beta"/>
    <property type="match status" value="1"/>
</dbReference>
<dbReference type="GO" id="GO:0098639">
    <property type="term" value="F:collagen binding involved in cell-matrix adhesion"/>
    <property type="evidence" value="ECO:0007669"/>
    <property type="project" value="TreeGrafter"/>
</dbReference>
<organism evidence="12 13">
    <name type="scientific">Seriola dumerili</name>
    <name type="common">Greater amberjack</name>
    <name type="synonym">Caranx dumerili</name>
    <dbReference type="NCBI Taxonomy" id="41447"/>
    <lineage>
        <taxon>Eukaryota</taxon>
        <taxon>Metazoa</taxon>
        <taxon>Chordata</taxon>
        <taxon>Craniata</taxon>
        <taxon>Vertebrata</taxon>
        <taxon>Euteleostomi</taxon>
        <taxon>Actinopterygii</taxon>
        <taxon>Neopterygii</taxon>
        <taxon>Teleostei</taxon>
        <taxon>Neoteleostei</taxon>
        <taxon>Acanthomorphata</taxon>
        <taxon>Carangaria</taxon>
        <taxon>Carangiformes</taxon>
        <taxon>Carangidae</taxon>
        <taxon>Seriola</taxon>
    </lineage>
</organism>
<keyword evidence="3 9" id="KW-0812">Transmembrane</keyword>
<evidence type="ECO:0000256" key="2">
    <source>
        <dbReference type="ARBA" id="ARBA00007449"/>
    </source>
</evidence>
<dbReference type="GO" id="GO:0019901">
    <property type="term" value="F:protein kinase binding"/>
    <property type="evidence" value="ECO:0007669"/>
    <property type="project" value="TreeGrafter"/>
</dbReference>
<name>A0A3B4UAU0_SERDU</name>
<dbReference type="SMART" id="SM00187">
    <property type="entry name" value="INB"/>
    <property type="match status" value="1"/>
</dbReference>
<evidence type="ECO:0000256" key="9">
    <source>
        <dbReference type="RuleBase" id="RU000633"/>
    </source>
</evidence>
<feature type="domain" description="Integrin beta subunit VWA" evidence="10">
    <location>
        <begin position="4"/>
        <end position="405"/>
    </location>
</feature>
<dbReference type="GO" id="GO:0009986">
    <property type="term" value="C:cell surface"/>
    <property type="evidence" value="ECO:0007669"/>
    <property type="project" value="TreeGrafter"/>
</dbReference>
<dbReference type="GeneTree" id="ENSGT01150000286983"/>
<dbReference type="Pfam" id="PF08725">
    <property type="entry name" value="Integrin_b_cyt"/>
    <property type="match status" value="1"/>
</dbReference>
<evidence type="ECO:0000256" key="5">
    <source>
        <dbReference type="ARBA" id="ARBA00023037"/>
    </source>
</evidence>
<dbReference type="GO" id="GO:0019960">
    <property type="term" value="F:C-X3-C chemokine binding"/>
    <property type="evidence" value="ECO:0007669"/>
    <property type="project" value="TreeGrafter"/>
</dbReference>
<evidence type="ECO:0000256" key="4">
    <source>
        <dbReference type="ARBA" id="ARBA00022889"/>
    </source>
</evidence>
<dbReference type="AlphaFoldDB" id="A0A3B4UAU0"/>
<accession>A0A3B4UAU0</accession>
<dbReference type="OMA" id="VIMENSR"/>
<dbReference type="GO" id="GO:0005925">
    <property type="term" value="C:focal adhesion"/>
    <property type="evidence" value="ECO:0007669"/>
    <property type="project" value="TreeGrafter"/>
</dbReference>
<dbReference type="PRINTS" id="PR01186">
    <property type="entry name" value="INTEGRINB"/>
</dbReference>
<dbReference type="Gene3D" id="1.20.5.100">
    <property type="entry name" value="Cytochrome c1, transmembrane anchor, C-terminal"/>
    <property type="match status" value="1"/>
</dbReference>
<evidence type="ECO:0000313" key="12">
    <source>
        <dbReference type="Ensembl" id="ENSSDUP00000015781.1"/>
    </source>
</evidence>
<dbReference type="PROSITE" id="PS52047">
    <property type="entry name" value="I_EGF_2"/>
    <property type="match status" value="1"/>
</dbReference>
<protein>
    <recommendedName>
        <fullName evidence="9">Integrin beta</fullName>
    </recommendedName>
</protein>
<dbReference type="Gene3D" id="2.10.25.10">
    <property type="entry name" value="Laminin"/>
    <property type="match status" value="1"/>
</dbReference>
<reference evidence="12" key="2">
    <citation type="submission" date="2025-09" db="UniProtKB">
        <authorList>
            <consortium name="Ensembl"/>
        </authorList>
    </citation>
    <scope>IDENTIFICATION</scope>
</reference>
<keyword evidence="6" id="KW-0472">Membrane</keyword>
<dbReference type="Gene3D" id="2.60.40.1510">
    <property type="entry name" value="ntegrin, alpha v. Chain A, domain 3"/>
    <property type="match status" value="1"/>
</dbReference>
<dbReference type="InterPro" id="IPR015812">
    <property type="entry name" value="Integrin_bsu"/>
</dbReference>
<dbReference type="InterPro" id="IPR036465">
    <property type="entry name" value="vWFA_dom_sf"/>
</dbReference>
<dbReference type="SMART" id="SM01241">
    <property type="entry name" value="Integrin_b_cyt"/>
    <property type="match status" value="1"/>
</dbReference>
<evidence type="ECO:0000313" key="13">
    <source>
        <dbReference type="Proteomes" id="UP000261420"/>
    </source>
</evidence>
<dbReference type="Ensembl" id="ENSSDUT00000016070.1">
    <property type="protein sequence ID" value="ENSSDUP00000015781.1"/>
    <property type="gene ID" value="ENSSDUG00000011426.1"/>
</dbReference>
<evidence type="ECO:0000256" key="6">
    <source>
        <dbReference type="ARBA" id="ARBA00023136"/>
    </source>
</evidence>
<dbReference type="GO" id="GO:0016477">
    <property type="term" value="P:cell migration"/>
    <property type="evidence" value="ECO:0007669"/>
    <property type="project" value="TreeGrafter"/>
</dbReference>
<evidence type="ECO:0000256" key="1">
    <source>
        <dbReference type="ARBA" id="ARBA00004479"/>
    </source>
</evidence>
<dbReference type="SUPFAM" id="SSF53300">
    <property type="entry name" value="vWA-like"/>
    <property type="match status" value="1"/>
</dbReference>
<evidence type="ECO:0000256" key="8">
    <source>
        <dbReference type="ARBA" id="ARBA00023180"/>
    </source>
</evidence>
<dbReference type="GO" id="GO:0045202">
    <property type="term" value="C:synapse"/>
    <property type="evidence" value="ECO:0007669"/>
    <property type="project" value="TreeGrafter"/>
</dbReference>
<dbReference type="GO" id="GO:0098609">
    <property type="term" value="P:cell-cell adhesion"/>
    <property type="evidence" value="ECO:0007669"/>
    <property type="project" value="TreeGrafter"/>
</dbReference>
<comment type="subcellular location">
    <subcellularLocation>
        <location evidence="9">Cell membrane</location>
        <topology evidence="9">Single-pass type I membrane protein</topology>
    </subcellularLocation>
    <subcellularLocation>
        <location evidence="1">Membrane</location>
        <topology evidence="1">Single-pass type I membrane protein</topology>
    </subcellularLocation>
</comment>
<dbReference type="GO" id="GO:0033627">
    <property type="term" value="P:cell adhesion mediated by integrin"/>
    <property type="evidence" value="ECO:0007669"/>
    <property type="project" value="TreeGrafter"/>
</dbReference>
<feature type="domain" description="Integrin beta subunit cytoplasmic" evidence="11">
    <location>
        <begin position="620"/>
        <end position="658"/>
    </location>
</feature>
<evidence type="ECO:0000259" key="11">
    <source>
        <dbReference type="SMART" id="SM01241"/>
    </source>
</evidence>
<dbReference type="STRING" id="41447.ENSSDUP00000015781"/>
<dbReference type="InterPro" id="IPR014836">
    <property type="entry name" value="Integrin_bsu_cyt_dom"/>
</dbReference>
<dbReference type="SUPFAM" id="SSF103575">
    <property type="entry name" value="Plexin repeat"/>
    <property type="match status" value="1"/>
</dbReference>
<dbReference type="Gene3D" id="3.40.50.410">
    <property type="entry name" value="von Willebrand factor, type A domain"/>
    <property type="match status" value="1"/>
</dbReference>
<dbReference type="GO" id="GO:0043236">
    <property type="term" value="F:laminin binding"/>
    <property type="evidence" value="ECO:0007669"/>
    <property type="project" value="TreeGrafter"/>
</dbReference>
<keyword evidence="5 9" id="KW-0401">Integrin</keyword>
<dbReference type="GO" id="GO:0008305">
    <property type="term" value="C:integrin complex"/>
    <property type="evidence" value="ECO:0007669"/>
    <property type="project" value="TreeGrafter"/>
</dbReference>
<dbReference type="Pfam" id="PF00362">
    <property type="entry name" value="Integrin_beta"/>
    <property type="match status" value="1"/>
</dbReference>
<dbReference type="GO" id="GO:0007229">
    <property type="term" value="P:integrin-mediated signaling pathway"/>
    <property type="evidence" value="ECO:0007669"/>
    <property type="project" value="UniProtKB-KW"/>
</dbReference>
<dbReference type="Gene3D" id="3.30.1680.10">
    <property type="entry name" value="ligand-binding face of the semaphorins, domain 2"/>
    <property type="match status" value="1"/>
</dbReference>
<keyword evidence="13" id="KW-1185">Reference proteome</keyword>
<keyword evidence="8" id="KW-0325">Glycoprotein</keyword>
<dbReference type="PANTHER" id="PTHR10082">
    <property type="entry name" value="INTEGRIN BETA SUBUNIT"/>
    <property type="match status" value="1"/>
</dbReference>
<evidence type="ECO:0000256" key="7">
    <source>
        <dbReference type="ARBA" id="ARBA00023157"/>
    </source>
</evidence>
<evidence type="ECO:0000259" key="10">
    <source>
        <dbReference type="SMART" id="SM00187"/>
    </source>
</evidence>
<evidence type="ECO:0000256" key="3">
    <source>
        <dbReference type="ARBA" id="ARBA00022692"/>
    </source>
</evidence>
<keyword evidence="7" id="KW-1015">Disulfide bond</keyword>
<dbReference type="Proteomes" id="UP000261420">
    <property type="component" value="Unplaced"/>
</dbReference>
<sequence>GVVSCGECLAAGPHCARYTEESFLEVGQHIWERCDTARARMRRGCPFDRLEDPRGAAVLLKGRKITFHPKEQRHQRRHRQPTQLQPQTVLLHLRPGGCHTNSAVKEICLSQLQTLFLHRNNLPSVKKLGADLIEEMKNITSDFRMGFGAFVDEAVMPYISTAEDTLRNPCKKTEPCPCAPRFTYPHVLSLAADGSLFTELVGGGGGLEAVMQAAVCEVILLFLSHSTDAGFHFAGDGKLGDIVLPNDGKCHLVMHCIFYLPCQDYPSVTHVAETLRQKNIQIIFAVTENVRHLYEGLKSIFPKCAVRMLSNNSHNILQIIVDAYNALTSEVVMENSKLPPGYHISYTSHCKDHRLRHGEQGRRCSDISIGDEVCSGWLCVCCGNGALECGTCRCKGGRVGTFGECDQAQSHRVVDSYLCMDNTYRQPLSNNTCHIFQEVIISHFFYHVLLHQVCGVCMCLPAFSGGACECPLSLESCLSQDGQICADRGDCHCGTCICHDDRFQGPTCELCPSCPSVCTLAFILCRAFSLGLNPEECEMRCSTLNLTLVGQAGVLATVAPSSGLHKCMEVDTEGCRVHFLLSMASSVSQDCPSGPNVILITAVLSASVVVLGVALLLLWKLLTSIYDRREFARFQKELEQRHWSRVSPAQTNPSVSACQSEVVQENVGICLCDTGAGTF</sequence>
<reference evidence="12" key="1">
    <citation type="submission" date="2025-08" db="UniProtKB">
        <authorList>
            <consortium name="Ensembl"/>
        </authorList>
    </citation>
    <scope>IDENTIFICATION</scope>
</reference>
<dbReference type="GO" id="GO:0005178">
    <property type="term" value="F:integrin binding"/>
    <property type="evidence" value="ECO:0007669"/>
    <property type="project" value="TreeGrafter"/>
</dbReference>